<organism evidence="2 3">
    <name type="scientific">Acinetobacter populi</name>
    <dbReference type="NCBI Taxonomy" id="1582270"/>
    <lineage>
        <taxon>Bacteria</taxon>
        <taxon>Pseudomonadati</taxon>
        <taxon>Pseudomonadota</taxon>
        <taxon>Gammaproteobacteria</taxon>
        <taxon>Moraxellales</taxon>
        <taxon>Moraxellaceae</taxon>
        <taxon>Acinetobacter</taxon>
    </lineage>
</organism>
<protein>
    <recommendedName>
        <fullName evidence="4">Lipoprotein</fullName>
    </recommendedName>
</protein>
<comment type="caution">
    <text evidence="2">The sequence shown here is derived from an EMBL/GenBank/DDBJ whole genome shotgun (WGS) entry which is preliminary data.</text>
</comment>
<dbReference type="PROSITE" id="PS51257">
    <property type="entry name" value="PROKAR_LIPOPROTEIN"/>
    <property type="match status" value="1"/>
</dbReference>
<evidence type="ECO:0000256" key="1">
    <source>
        <dbReference type="SAM" id="MobiDB-lite"/>
    </source>
</evidence>
<evidence type="ECO:0008006" key="4">
    <source>
        <dbReference type="Google" id="ProtNLM"/>
    </source>
</evidence>
<gene>
    <name evidence="2" type="ORF">CAP51_00915</name>
</gene>
<dbReference type="AlphaFoldDB" id="A0A1Z9Z178"/>
<name>A0A1Z9Z178_9GAMM</name>
<dbReference type="OrthoDB" id="9964398at2"/>
<evidence type="ECO:0000313" key="2">
    <source>
        <dbReference type="EMBL" id="OUY08214.1"/>
    </source>
</evidence>
<feature type="compositionally biased region" description="Polar residues" evidence="1">
    <location>
        <begin position="32"/>
        <end position="43"/>
    </location>
</feature>
<proteinExistence type="predicted"/>
<sequence>MFKIISILSIGFIFGLTACQDRKNHDPVNDTAPETTTPHTFQSEPGPDANSPNIPAPVNNDAPRAAEMGDEVSPTTLHDDTSSTGTTSTNPAR</sequence>
<dbReference type="Proteomes" id="UP000196536">
    <property type="component" value="Unassembled WGS sequence"/>
</dbReference>
<reference evidence="2 3" key="1">
    <citation type="submission" date="2017-05" db="EMBL/GenBank/DDBJ databases">
        <title>Acinetobacter populi ANC 5415 (= PBJ7), whole genome shotgun sequencing project.</title>
        <authorList>
            <person name="Nemec A."/>
            <person name="Radolfova-Krizova L."/>
        </authorList>
    </citation>
    <scope>NUCLEOTIDE SEQUENCE [LARGE SCALE GENOMIC DNA]</scope>
    <source>
        <strain evidence="2 3">PBJ7</strain>
    </source>
</reference>
<accession>A0A1Z9Z178</accession>
<keyword evidence="3" id="KW-1185">Reference proteome</keyword>
<evidence type="ECO:0000313" key="3">
    <source>
        <dbReference type="Proteomes" id="UP000196536"/>
    </source>
</evidence>
<feature type="region of interest" description="Disordered" evidence="1">
    <location>
        <begin position="21"/>
        <end position="93"/>
    </location>
</feature>
<dbReference type="EMBL" id="NEXX01000001">
    <property type="protein sequence ID" value="OUY08214.1"/>
    <property type="molecule type" value="Genomic_DNA"/>
</dbReference>
<feature type="compositionally biased region" description="Low complexity" evidence="1">
    <location>
        <begin position="82"/>
        <end position="93"/>
    </location>
</feature>